<proteinExistence type="predicted"/>
<dbReference type="EMBL" id="LAZR01015753">
    <property type="protein sequence ID" value="KKM07523.1"/>
    <property type="molecule type" value="Genomic_DNA"/>
</dbReference>
<gene>
    <name evidence="1" type="ORF">LCGC14_1733070</name>
</gene>
<sequence>MSCSKVLAYLSDNLLTVAGTFDADGTPLTGVTDSLTGSAVTTATVEATIEDLAGDELSGVSFPLSLPHVGSPDGTYRANVSDSLVTVPGQVVKIIVTIDDGADRRDRRVLYVTIEESA</sequence>
<comment type="caution">
    <text evidence="1">The sequence shown here is derived from an EMBL/GenBank/DDBJ whole genome shotgun (WGS) entry which is preliminary data.</text>
</comment>
<accession>A0A0F9K8M3</accession>
<protein>
    <submittedName>
        <fullName evidence="1">Uncharacterized protein</fullName>
    </submittedName>
</protein>
<dbReference type="AlphaFoldDB" id="A0A0F9K8M3"/>
<name>A0A0F9K8M3_9ZZZZ</name>
<evidence type="ECO:0000313" key="1">
    <source>
        <dbReference type="EMBL" id="KKM07523.1"/>
    </source>
</evidence>
<reference evidence="1" key="1">
    <citation type="journal article" date="2015" name="Nature">
        <title>Complex archaea that bridge the gap between prokaryotes and eukaryotes.</title>
        <authorList>
            <person name="Spang A."/>
            <person name="Saw J.H."/>
            <person name="Jorgensen S.L."/>
            <person name="Zaremba-Niedzwiedzka K."/>
            <person name="Martijn J."/>
            <person name="Lind A.E."/>
            <person name="van Eijk R."/>
            <person name="Schleper C."/>
            <person name="Guy L."/>
            <person name="Ettema T.J."/>
        </authorList>
    </citation>
    <scope>NUCLEOTIDE SEQUENCE</scope>
</reference>
<organism evidence="1">
    <name type="scientific">marine sediment metagenome</name>
    <dbReference type="NCBI Taxonomy" id="412755"/>
    <lineage>
        <taxon>unclassified sequences</taxon>
        <taxon>metagenomes</taxon>
        <taxon>ecological metagenomes</taxon>
    </lineage>
</organism>